<gene>
    <name evidence="1" type="ORF">LCGC14_2118720</name>
</gene>
<evidence type="ECO:0000313" key="1">
    <source>
        <dbReference type="EMBL" id="KKL69060.1"/>
    </source>
</evidence>
<accession>A0A0F9GI01</accession>
<organism evidence="1">
    <name type="scientific">marine sediment metagenome</name>
    <dbReference type="NCBI Taxonomy" id="412755"/>
    <lineage>
        <taxon>unclassified sequences</taxon>
        <taxon>metagenomes</taxon>
        <taxon>ecological metagenomes</taxon>
    </lineage>
</organism>
<sequence length="90" mass="9625">MPNTKNSGITISTTDSLTTGQKTMIGDAMLAFEPAAPSPSLVMNVDMPDGHKQYDLLTYARLQQATAIQEGIDLSVTQQLFANPISVNPT</sequence>
<comment type="caution">
    <text evidence="1">The sequence shown here is derived from an EMBL/GenBank/DDBJ whole genome shotgun (WGS) entry which is preliminary data.</text>
</comment>
<proteinExistence type="predicted"/>
<name>A0A0F9GI01_9ZZZZ</name>
<reference evidence="1" key="1">
    <citation type="journal article" date="2015" name="Nature">
        <title>Complex archaea that bridge the gap between prokaryotes and eukaryotes.</title>
        <authorList>
            <person name="Spang A."/>
            <person name="Saw J.H."/>
            <person name="Jorgensen S.L."/>
            <person name="Zaremba-Niedzwiedzka K."/>
            <person name="Martijn J."/>
            <person name="Lind A.E."/>
            <person name="van Eijk R."/>
            <person name="Schleper C."/>
            <person name="Guy L."/>
            <person name="Ettema T.J."/>
        </authorList>
    </citation>
    <scope>NUCLEOTIDE SEQUENCE</scope>
</reference>
<protein>
    <submittedName>
        <fullName evidence="1">Uncharacterized protein</fullName>
    </submittedName>
</protein>
<dbReference type="EMBL" id="LAZR01026334">
    <property type="protein sequence ID" value="KKL69060.1"/>
    <property type="molecule type" value="Genomic_DNA"/>
</dbReference>
<dbReference type="AlphaFoldDB" id="A0A0F9GI01"/>
<feature type="non-terminal residue" evidence="1">
    <location>
        <position position="90"/>
    </location>
</feature>